<dbReference type="Proteomes" id="UP000008062">
    <property type="component" value="Chromosome 2"/>
</dbReference>
<dbReference type="STRING" id="336722.F9X2N5"/>
<organism evidence="2 3">
    <name type="scientific">Zymoseptoria tritici (strain CBS 115943 / IPO323)</name>
    <name type="common">Speckled leaf blotch fungus</name>
    <name type="synonym">Septoria tritici</name>
    <dbReference type="NCBI Taxonomy" id="336722"/>
    <lineage>
        <taxon>Eukaryota</taxon>
        <taxon>Fungi</taxon>
        <taxon>Dikarya</taxon>
        <taxon>Ascomycota</taxon>
        <taxon>Pezizomycotina</taxon>
        <taxon>Dothideomycetes</taxon>
        <taxon>Dothideomycetidae</taxon>
        <taxon>Mycosphaerellales</taxon>
        <taxon>Mycosphaerellaceae</taxon>
        <taxon>Zymoseptoria</taxon>
    </lineage>
</organism>
<dbReference type="SUPFAM" id="SSF100950">
    <property type="entry name" value="NagB/RpiA/CoA transferase-like"/>
    <property type="match status" value="2"/>
</dbReference>
<keyword evidence="1" id="KW-0808">Transferase</keyword>
<sequence length="293" mass="32052">MAGGFGFSGIPETIIEYVRTRDDIDSLNMISTESGDDDWGLGRLYAPHNKIAKQSLSYIGRCTVMEQDYLSGQTELHLIPWEHSPKRFEIADQGFLLFTLLPGFKHSEITIVEAEEIVETGERSPESMHLPRLNVNRRAAKEFVPGSSCNTGWACRTLASDYAAKDGRHVFVQSENGVIDVGGYPKKGEESSDCINAGKESILPIPGASTFGSDVSFGQIRGGHLDMTVLGALECSQYGDIANYMIPGKMVKGMGGAMDLVANFEETKVLVVQTHCDKHGNPKIKAKAGMFRR</sequence>
<dbReference type="OrthoDB" id="1933379at2759"/>
<dbReference type="InterPro" id="IPR037171">
    <property type="entry name" value="NagB/RpiA_transferase-like"/>
</dbReference>
<dbReference type="Gene3D" id="3.40.1080.10">
    <property type="entry name" value="Glutaconate Coenzyme A-transferase"/>
    <property type="match status" value="2"/>
</dbReference>
<name>F9X2N5_ZYMTI</name>
<dbReference type="SMART" id="SM00882">
    <property type="entry name" value="CoA_trans"/>
    <property type="match status" value="1"/>
</dbReference>
<accession>F9X2N5</accession>
<dbReference type="GeneID" id="13395931"/>
<dbReference type="InterPro" id="IPR004165">
    <property type="entry name" value="CoA_trans_fam_I"/>
</dbReference>
<dbReference type="Pfam" id="PF01144">
    <property type="entry name" value="CoA_trans"/>
    <property type="match status" value="2"/>
</dbReference>
<proteinExistence type="predicted"/>
<dbReference type="PANTHER" id="PTHR13707:SF60">
    <property type="entry name" value="ACETATE COA-TRANSFERASE SUBUNIT ALPHA"/>
    <property type="match status" value="1"/>
</dbReference>
<gene>
    <name evidence="2" type="ORF">MYCGRDRAFT_107850</name>
</gene>
<evidence type="ECO:0000313" key="3">
    <source>
        <dbReference type="Proteomes" id="UP000008062"/>
    </source>
</evidence>
<evidence type="ECO:0000313" key="2">
    <source>
        <dbReference type="EMBL" id="EGP90748.1"/>
    </source>
</evidence>
<protein>
    <submittedName>
        <fullName evidence="2">Uncharacterized protein</fullName>
    </submittedName>
</protein>
<dbReference type="AlphaFoldDB" id="F9X2N5"/>
<reference evidence="2 3" key="1">
    <citation type="journal article" date="2011" name="PLoS Genet.">
        <title>Finished genome of the fungal wheat pathogen Mycosphaerella graminicola reveals dispensome structure, chromosome plasticity, and stealth pathogenesis.</title>
        <authorList>
            <person name="Goodwin S.B."/>
            <person name="Ben M'barek S."/>
            <person name="Dhillon B."/>
            <person name="Wittenberg A.H.J."/>
            <person name="Crane C.F."/>
            <person name="Hane J.K."/>
            <person name="Foster A.J."/>
            <person name="Van der Lee T.A.J."/>
            <person name="Grimwood J."/>
            <person name="Aerts A."/>
            <person name="Antoniw J."/>
            <person name="Bailey A."/>
            <person name="Bluhm B."/>
            <person name="Bowler J."/>
            <person name="Bristow J."/>
            <person name="van der Burgt A."/>
            <person name="Canto-Canche B."/>
            <person name="Churchill A.C.L."/>
            <person name="Conde-Ferraez L."/>
            <person name="Cools H.J."/>
            <person name="Coutinho P.M."/>
            <person name="Csukai M."/>
            <person name="Dehal P."/>
            <person name="De Wit P."/>
            <person name="Donzelli B."/>
            <person name="van de Geest H.C."/>
            <person name="van Ham R.C.H.J."/>
            <person name="Hammond-Kosack K.E."/>
            <person name="Henrissat B."/>
            <person name="Kilian A."/>
            <person name="Kobayashi A.K."/>
            <person name="Koopmann E."/>
            <person name="Kourmpetis Y."/>
            <person name="Kuzniar A."/>
            <person name="Lindquist E."/>
            <person name="Lombard V."/>
            <person name="Maliepaard C."/>
            <person name="Martins N."/>
            <person name="Mehrabi R."/>
            <person name="Nap J.P.H."/>
            <person name="Ponomarenko A."/>
            <person name="Rudd J.J."/>
            <person name="Salamov A."/>
            <person name="Schmutz J."/>
            <person name="Schouten H.J."/>
            <person name="Shapiro H."/>
            <person name="Stergiopoulos I."/>
            <person name="Torriani S.F.F."/>
            <person name="Tu H."/>
            <person name="de Vries R.P."/>
            <person name="Waalwijk C."/>
            <person name="Ware S.B."/>
            <person name="Wiebenga A."/>
            <person name="Zwiers L.-H."/>
            <person name="Oliver R.P."/>
            <person name="Grigoriev I.V."/>
            <person name="Kema G.H.J."/>
        </authorList>
    </citation>
    <scope>NUCLEOTIDE SEQUENCE [LARGE SCALE GENOMIC DNA]</scope>
    <source>
        <strain evidence="3">CBS 115943 / IPO323</strain>
    </source>
</reference>
<evidence type="ECO:0000256" key="1">
    <source>
        <dbReference type="ARBA" id="ARBA00022679"/>
    </source>
</evidence>
<dbReference type="eggNOG" id="KOG3822">
    <property type="taxonomic scope" value="Eukaryota"/>
</dbReference>
<dbReference type="GO" id="GO:0008410">
    <property type="term" value="F:CoA-transferase activity"/>
    <property type="evidence" value="ECO:0007669"/>
    <property type="project" value="InterPro"/>
</dbReference>
<dbReference type="EMBL" id="CM001197">
    <property type="protein sequence ID" value="EGP90748.1"/>
    <property type="molecule type" value="Genomic_DNA"/>
</dbReference>
<dbReference type="HOGENOM" id="CLU_950640_0_0_1"/>
<dbReference type="KEGG" id="ztr:MYCGRDRAFT_107850"/>
<dbReference type="PANTHER" id="PTHR13707">
    <property type="entry name" value="KETOACID-COENZYME A TRANSFERASE"/>
    <property type="match status" value="1"/>
</dbReference>
<dbReference type="OMA" id="TIDADMI"/>
<dbReference type="RefSeq" id="XP_003855772.1">
    <property type="nucleotide sequence ID" value="XM_003855724.1"/>
</dbReference>
<dbReference type="InParanoid" id="F9X2N5"/>
<keyword evidence="3" id="KW-1185">Reference proteome</keyword>